<evidence type="ECO:0000256" key="1">
    <source>
        <dbReference type="SAM" id="MobiDB-lite"/>
    </source>
</evidence>
<feature type="compositionally biased region" description="Basic residues" evidence="1">
    <location>
        <begin position="79"/>
        <end position="89"/>
    </location>
</feature>
<accession>A0AAN8F7X1</accession>
<name>A0AAN8F7X1_9EURO</name>
<feature type="region of interest" description="Disordered" evidence="1">
    <location>
        <begin position="520"/>
        <end position="592"/>
    </location>
</feature>
<feature type="compositionally biased region" description="Basic and acidic residues" evidence="1">
    <location>
        <begin position="166"/>
        <end position="188"/>
    </location>
</feature>
<feature type="compositionally biased region" description="Basic and acidic residues" evidence="1">
    <location>
        <begin position="90"/>
        <end position="106"/>
    </location>
</feature>
<organism evidence="2 3">
    <name type="scientific">Knufia fluminis</name>
    <dbReference type="NCBI Taxonomy" id="191047"/>
    <lineage>
        <taxon>Eukaryota</taxon>
        <taxon>Fungi</taxon>
        <taxon>Dikarya</taxon>
        <taxon>Ascomycota</taxon>
        <taxon>Pezizomycotina</taxon>
        <taxon>Eurotiomycetes</taxon>
        <taxon>Chaetothyriomycetidae</taxon>
        <taxon>Chaetothyriales</taxon>
        <taxon>Trichomeriaceae</taxon>
        <taxon>Knufia</taxon>
    </lineage>
</organism>
<evidence type="ECO:0000313" key="2">
    <source>
        <dbReference type="EMBL" id="KAK5958633.1"/>
    </source>
</evidence>
<feature type="region of interest" description="Disordered" evidence="1">
    <location>
        <begin position="57"/>
        <end position="106"/>
    </location>
</feature>
<sequence length="662" mass="73108">MVYTKARLEHALRAFRETSSYLRKKGLPSENLERHLRSKYAFRKSSKVAPLTNVTLWQDRSNGGSDDEEYDPAQEKKRLNAKRKKKVETKRKAEDTGDEERSTKKVKGEEVDGVYISFVLTSDKGKQLLRDLSRVHKTDLASFEKERSEEVEPTYWKRYASSNGNARRESGVDMLKHDDSTGSMDLERPNGSSHGPTTSLRSGKILEKPKGRKKENQTTNDMLRQDKDVASDLKAKPLHLSAHQNQAPPKLGANSRSVKQIFSSSQPVELQDDSDEEAGQPTGGHYPVDGKHGVNKNHNTSIKHEYPSPPLSRSEEFSFTQAASLLDQPGLITIETAYAHPIDFRYMPPIGQKCDFCADWRVGVLGHGKRLIQVFIDPEHPTQLQEMGNGHRSLGKPCTKMCISCALDRLLIMRCHCAEQDDGCNGSVSTQTAPVFSRVQGYNRANLELYGKALFARPGTAEAIVPPSKNGPLPACNLCPAPAAWQCSKWQKADKMKKPCRVPNVAGNVASAAISLSSSLLTPPSTPTNVSGATSGNGHKRKPSIITLSDSDDDFPPSKASTTITHAPQSSSSSHRAPSTLSSNGSQQSQSQAALRAPIKGCGLKLCVACKAFMETKCNGKLEKRKVMSWLRGESRYEARADLEWLFQGSCLERTYEEGVRR</sequence>
<protein>
    <submittedName>
        <fullName evidence="2">Uncharacterized protein</fullName>
    </submittedName>
</protein>
<keyword evidence="3" id="KW-1185">Reference proteome</keyword>
<reference evidence="2 3" key="1">
    <citation type="submission" date="2022-12" db="EMBL/GenBank/DDBJ databases">
        <title>Genomic features and morphological characterization of a novel Knufia sp. strain isolated from spacecraft assembly facility.</title>
        <authorList>
            <person name="Teixeira M."/>
            <person name="Chander A.M."/>
            <person name="Stajich J.E."/>
            <person name="Venkateswaran K."/>
        </authorList>
    </citation>
    <scope>NUCLEOTIDE SEQUENCE [LARGE SCALE GENOMIC DNA]</scope>
    <source>
        <strain evidence="2 3">FJI-L2-BK-P2</strain>
    </source>
</reference>
<dbReference type="Proteomes" id="UP001316803">
    <property type="component" value="Unassembled WGS sequence"/>
</dbReference>
<feature type="compositionally biased region" description="Low complexity" evidence="1">
    <location>
        <begin position="570"/>
        <end position="592"/>
    </location>
</feature>
<evidence type="ECO:0000313" key="3">
    <source>
        <dbReference type="Proteomes" id="UP001316803"/>
    </source>
</evidence>
<feature type="region of interest" description="Disordered" evidence="1">
    <location>
        <begin position="261"/>
        <end position="314"/>
    </location>
</feature>
<gene>
    <name evidence="2" type="ORF">OHC33_000476</name>
</gene>
<feature type="compositionally biased region" description="Polar residues" evidence="1">
    <location>
        <begin position="190"/>
        <end position="201"/>
    </location>
</feature>
<dbReference type="EMBL" id="JAKLMC020000001">
    <property type="protein sequence ID" value="KAK5958633.1"/>
    <property type="molecule type" value="Genomic_DNA"/>
</dbReference>
<comment type="caution">
    <text evidence="2">The sequence shown here is derived from an EMBL/GenBank/DDBJ whole genome shotgun (WGS) entry which is preliminary data.</text>
</comment>
<dbReference type="AlphaFoldDB" id="A0AAN8F7X1"/>
<proteinExistence type="predicted"/>
<feature type="compositionally biased region" description="Polar residues" evidence="1">
    <location>
        <begin position="559"/>
        <end position="569"/>
    </location>
</feature>
<feature type="region of interest" description="Disordered" evidence="1">
    <location>
        <begin position="164"/>
        <end position="224"/>
    </location>
</feature>